<organism evidence="4 5">
    <name type="scientific">Anaerococcus vaginalis ATCC 51170</name>
    <dbReference type="NCBI Taxonomy" id="655811"/>
    <lineage>
        <taxon>Bacteria</taxon>
        <taxon>Bacillati</taxon>
        <taxon>Bacillota</taxon>
        <taxon>Tissierellia</taxon>
        <taxon>Tissierellales</taxon>
        <taxon>Peptoniphilaceae</taxon>
        <taxon>Anaerococcus</taxon>
    </lineage>
</organism>
<name>C7HW37_9FIRM</name>
<dbReference type="Pfam" id="PF02719">
    <property type="entry name" value="Polysacc_synt_2"/>
    <property type="match status" value="1"/>
</dbReference>
<dbReference type="Proteomes" id="UP000003821">
    <property type="component" value="Unassembled WGS sequence"/>
</dbReference>
<feature type="transmembrane region" description="Helical" evidence="2">
    <location>
        <begin position="74"/>
        <end position="92"/>
    </location>
</feature>
<proteinExistence type="inferred from homology"/>
<dbReference type="GO" id="GO:0016491">
    <property type="term" value="F:oxidoreductase activity"/>
    <property type="evidence" value="ECO:0007669"/>
    <property type="project" value="UniProtKB-KW"/>
</dbReference>
<gene>
    <name evidence="4" type="ORF">HMPREF0078_1435</name>
</gene>
<dbReference type="eggNOG" id="COG1086">
    <property type="taxonomic scope" value="Bacteria"/>
</dbReference>
<evidence type="ECO:0000259" key="3">
    <source>
        <dbReference type="Pfam" id="PF02719"/>
    </source>
</evidence>
<dbReference type="InterPro" id="IPR003869">
    <property type="entry name" value="Polysac_CapD-like"/>
</dbReference>
<dbReference type="EC" id="1.1.1.-" evidence="4"/>
<dbReference type="InterPro" id="IPR029063">
    <property type="entry name" value="SAM-dependent_MTases_sf"/>
</dbReference>
<dbReference type="SUPFAM" id="SSF51735">
    <property type="entry name" value="NAD(P)-binding Rossmann-fold domains"/>
    <property type="match status" value="1"/>
</dbReference>
<comment type="similarity">
    <text evidence="1">Belongs to the polysaccharide synthase family.</text>
</comment>
<dbReference type="HOGENOM" id="CLU_013560_5_2_9"/>
<dbReference type="EMBL" id="ACXU01000021">
    <property type="protein sequence ID" value="EEU12139.1"/>
    <property type="molecule type" value="Genomic_DNA"/>
</dbReference>
<reference evidence="4 5" key="1">
    <citation type="submission" date="2009-08" db="EMBL/GenBank/DDBJ databases">
        <authorList>
            <person name="Muzny D."/>
            <person name="Qin X."/>
            <person name="Deng J."/>
            <person name="Jiang H."/>
            <person name="Liu Y."/>
            <person name="Qu J."/>
            <person name="Song X.-Z."/>
            <person name="Zhang L."/>
            <person name="Thornton R."/>
            <person name="Coyle M."/>
            <person name="Francisco L."/>
            <person name="Jackson L."/>
            <person name="Javaid M."/>
            <person name="Korchina V."/>
            <person name="Kovar C."/>
            <person name="Mata R."/>
            <person name="Mathew T."/>
            <person name="Ngo R."/>
            <person name="Nguyen L."/>
            <person name="Nguyen N."/>
            <person name="Okwuonu G."/>
            <person name="Ongeri F."/>
            <person name="Pham C."/>
            <person name="Simmons D."/>
            <person name="Wilczek-Boney K."/>
            <person name="Hale W."/>
            <person name="Jakkamsetti A."/>
            <person name="Pham P."/>
            <person name="Ruth R."/>
            <person name="San Lucas F."/>
            <person name="Warren J."/>
            <person name="Zhang J."/>
            <person name="Zhao Z."/>
            <person name="Zhou C."/>
            <person name="Zhu D."/>
            <person name="Lee S."/>
            <person name="Bess C."/>
            <person name="Blankenburg K."/>
            <person name="Forbes L."/>
            <person name="Fu Q."/>
            <person name="Gubbala S."/>
            <person name="Hirani K."/>
            <person name="Jayaseelan J.C."/>
            <person name="Lara F."/>
            <person name="Munidasa M."/>
            <person name="Palculict T."/>
            <person name="Patil S."/>
            <person name="Pu L.-L."/>
            <person name="Saada N."/>
            <person name="Tang L."/>
            <person name="Weissenberger G."/>
            <person name="Zhu Y."/>
            <person name="Hemphill L."/>
            <person name="Shang Y."/>
            <person name="Youmans B."/>
            <person name="Ayvaz T."/>
            <person name="Ross M."/>
            <person name="Santibanez J."/>
            <person name="Aqrawi P."/>
            <person name="Gross S."/>
            <person name="Joshi V."/>
            <person name="Fowler G."/>
            <person name="Nazareth L."/>
            <person name="Reid J."/>
            <person name="Worley K."/>
            <person name="Petrosino J."/>
            <person name="Highlander S."/>
            <person name="Gibbs R."/>
            <person name="Gibbs R."/>
        </authorList>
    </citation>
    <scope>NUCLEOTIDE SEQUENCE [LARGE SCALE GENOMIC DNA]</scope>
    <source>
        <strain evidence="4 5">ATCC 51170</strain>
    </source>
</reference>
<feature type="domain" description="Polysaccharide biosynthesis protein CapD-like" evidence="3">
    <location>
        <begin position="315"/>
        <end position="628"/>
    </location>
</feature>
<dbReference type="Pfam" id="PF13727">
    <property type="entry name" value="CoA_binding_3"/>
    <property type="match status" value="1"/>
</dbReference>
<evidence type="ECO:0000256" key="1">
    <source>
        <dbReference type="ARBA" id="ARBA00007430"/>
    </source>
</evidence>
<dbReference type="PANTHER" id="PTHR43318">
    <property type="entry name" value="UDP-N-ACETYLGLUCOSAMINE 4,6-DEHYDRATASE"/>
    <property type="match status" value="1"/>
</dbReference>
<feature type="transmembrane region" description="Helical" evidence="2">
    <location>
        <begin position="33"/>
        <end position="54"/>
    </location>
</feature>
<sequence>MSIYINKENLKSKKRRAIKGMKMDTKKIINKKTYILLVFDIIIINLAYFLALFLRFDGSLIQIPRIYLKAFENYALINTVITIAIYSAFKLYRIILEYASYTELIKITQAVALSLLVHIFGISILFQRMPLSYFVYGFLIQYTFTVGIRFANKMFIQGKYNLLDKNPEFKKAIIIGAGSAGQTIKEDINKSNRQENTSIKVVAFIDDNPEKKGQYIDGTIIYGGRDSIKELVNKEDIDLILVALPSAQENQKREILQICNETNCEVKVLPGIYQLVSGSISMSGMKDVQIEDLLGRDPVKIFSNETFDYLNDKVVLVTGGGGSIGSELCRQIAQYGPKFLIIFDIYENNAYEIEQELKRNNKDLKFITLIGSVRDYARVKKVFETYKPEIIFHAAAHKHVPLMETSPVEAIKNNVRGTYIVALLSLIYDAKRFVLISTDKAVNPTSVMGATKRVCEKIIQGINDIRQNKEYEKLAKVTINDGDRIITINPKDYLQEKNPKTEFVAVRFGNVLGSNGSVIPLFKEQIASGGPVTVTHPEIIRYFMTIKEAVKLVLQAGSMAQGGEIFVLDMGEPVKIDYLARQLIKLSGYKPDIDMPIVYTGLRPGEKLYEERLMDEELLSDTKVEGISVGRPLEFSREEFFQKLDKVINQENIDELDIVVTINTLISTFIGKGNK</sequence>
<dbReference type="InterPro" id="IPR036291">
    <property type="entry name" value="NAD(P)-bd_dom_sf"/>
</dbReference>
<keyword evidence="4" id="KW-0560">Oxidoreductase</keyword>
<evidence type="ECO:0000256" key="2">
    <source>
        <dbReference type="SAM" id="Phobius"/>
    </source>
</evidence>
<keyword evidence="5" id="KW-1185">Reference proteome</keyword>
<dbReference type="SUPFAM" id="SSF53335">
    <property type="entry name" value="S-adenosyl-L-methionine-dependent methyltransferases"/>
    <property type="match status" value="1"/>
</dbReference>
<comment type="caution">
    <text evidence="4">The sequence shown here is derived from an EMBL/GenBank/DDBJ whole genome shotgun (WGS) entry which is preliminary data.</text>
</comment>
<keyword evidence="2" id="KW-0472">Membrane</keyword>
<dbReference type="PANTHER" id="PTHR43318:SF1">
    <property type="entry name" value="POLYSACCHARIDE BIOSYNTHESIS PROTEIN EPSC-RELATED"/>
    <property type="match status" value="1"/>
</dbReference>
<dbReference type="Gene3D" id="3.40.50.720">
    <property type="entry name" value="NAD(P)-binding Rossmann-like Domain"/>
    <property type="match status" value="2"/>
</dbReference>
<feature type="transmembrane region" description="Helical" evidence="2">
    <location>
        <begin position="104"/>
        <end position="127"/>
    </location>
</feature>
<protein>
    <submittedName>
        <fullName evidence="4">Polysaccharide biosynthesis protein</fullName>
        <ecNumber evidence="4">1.1.1.-</ecNumber>
    </submittedName>
</protein>
<keyword evidence="2" id="KW-0812">Transmembrane</keyword>
<dbReference type="CDD" id="cd05237">
    <property type="entry name" value="UDP_invert_4-6DH_SDR_e"/>
    <property type="match status" value="1"/>
</dbReference>
<dbReference type="AlphaFoldDB" id="C7HW37"/>
<accession>C7HW37</accession>
<dbReference type="InterPro" id="IPR051203">
    <property type="entry name" value="Polysaccharide_Synthase-Rel"/>
</dbReference>
<evidence type="ECO:0000313" key="5">
    <source>
        <dbReference type="Proteomes" id="UP000003821"/>
    </source>
</evidence>
<keyword evidence="2" id="KW-1133">Transmembrane helix</keyword>
<evidence type="ECO:0000313" key="4">
    <source>
        <dbReference type="EMBL" id="EEU12139.1"/>
    </source>
</evidence>